<evidence type="ECO:0000256" key="1">
    <source>
        <dbReference type="SAM" id="MobiDB-lite"/>
    </source>
</evidence>
<reference evidence="3" key="2">
    <citation type="journal article" date="2008" name="Nucleic Acids Res.">
        <title>The rice annotation project database (RAP-DB): 2008 update.</title>
        <authorList>
            <consortium name="The rice annotation project (RAP)"/>
        </authorList>
    </citation>
    <scope>GENOME REANNOTATION</scope>
    <source>
        <strain evidence="3">cv. Nipponbare</strain>
    </source>
</reference>
<evidence type="ECO:0000313" key="3">
    <source>
        <dbReference type="Proteomes" id="UP000000763"/>
    </source>
</evidence>
<accession>Q6Z0M2</accession>
<proteinExistence type="predicted"/>
<dbReference type="Proteomes" id="UP000000763">
    <property type="component" value="Chromosome 8"/>
</dbReference>
<evidence type="ECO:0000313" key="2">
    <source>
        <dbReference type="EMBL" id="BAD11610.1"/>
    </source>
</evidence>
<sequence length="112" mass="12423">MAMATVARRQATTRGGSGREAGVTKYKAPSEERGYGTIDQDTRSTYKRTCAKTRRRISTSEISMVVPYGVYGYCQERHSAIFDLDGCGFEEEGYPVVDYESALQTAKSTTVR</sequence>
<protein>
    <submittedName>
        <fullName evidence="2">Uncharacterized protein</fullName>
    </submittedName>
</protein>
<dbReference type="EMBL" id="AP005488">
    <property type="protein sequence ID" value="BAD11610.1"/>
    <property type="molecule type" value="Genomic_DNA"/>
</dbReference>
<feature type="compositionally biased region" description="Basic and acidic residues" evidence="1">
    <location>
        <begin position="28"/>
        <end position="40"/>
    </location>
</feature>
<gene>
    <name evidence="2" type="primary">OSJNBa0003D23.6</name>
</gene>
<reference evidence="3" key="1">
    <citation type="journal article" date="2005" name="Nature">
        <title>The map-based sequence of the rice genome.</title>
        <authorList>
            <consortium name="International rice genome sequencing project (IRGSP)"/>
            <person name="Matsumoto T."/>
            <person name="Wu J."/>
            <person name="Kanamori H."/>
            <person name="Katayose Y."/>
            <person name="Fujisawa M."/>
            <person name="Namiki N."/>
            <person name="Mizuno H."/>
            <person name="Yamamoto K."/>
            <person name="Antonio B.A."/>
            <person name="Baba T."/>
            <person name="Sakata K."/>
            <person name="Nagamura Y."/>
            <person name="Aoki H."/>
            <person name="Arikawa K."/>
            <person name="Arita K."/>
            <person name="Bito T."/>
            <person name="Chiden Y."/>
            <person name="Fujitsuka N."/>
            <person name="Fukunaka R."/>
            <person name="Hamada M."/>
            <person name="Harada C."/>
            <person name="Hayashi A."/>
            <person name="Hijishita S."/>
            <person name="Honda M."/>
            <person name="Hosokawa S."/>
            <person name="Ichikawa Y."/>
            <person name="Idonuma A."/>
            <person name="Iijima M."/>
            <person name="Ikeda M."/>
            <person name="Ikeno M."/>
            <person name="Ito K."/>
            <person name="Ito S."/>
            <person name="Ito T."/>
            <person name="Ito Y."/>
            <person name="Ito Y."/>
            <person name="Iwabuchi A."/>
            <person name="Kamiya K."/>
            <person name="Karasawa W."/>
            <person name="Kurita K."/>
            <person name="Katagiri S."/>
            <person name="Kikuta A."/>
            <person name="Kobayashi H."/>
            <person name="Kobayashi N."/>
            <person name="Machita K."/>
            <person name="Maehara T."/>
            <person name="Masukawa M."/>
            <person name="Mizubayashi T."/>
            <person name="Mukai Y."/>
            <person name="Nagasaki H."/>
            <person name="Nagata Y."/>
            <person name="Naito S."/>
            <person name="Nakashima M."/>
            <person name="Nakama Y."/>
            <person name="Nakamichi Y."/>
            <person name="Nakamura M."/>
            <person name="Meguro A."/>
            <person name="Negishi M."/>
            <person name="Ohta I."/>
            <person name="Ohta T."/>
            <person name="Okamoto M."/>
            <person name="Ono N."/>
            <person name="Saji S."/>
            <person name="Sakaguchi M."/>
            <person name="Sakai K."/>
            <person name="Shibata M."/>
            <person name="Shimokawa T."/>
            <person name="Song J."/>
            <person name="Takazaki Y."/>
            <person name="Terasawa K."/>
            <person name="Tsugane M."/>
            <person name="Tsuji K."/>
            <person name="Ueda S."/>
            <person name="Waki K."/>
            <person name="Yamagata H."/>
            <person name="Yamamoto M."/>
            <person name="Yamamoto S."/>
            <person name="Yamane H."/>
            <person name="Yoshiki S."/>
            <person name="Yoshihara R."/>
            <person name="Yukawa K."/>
            <person name="Zhong H."/>
            <person name="Yano M."/>
            <person name="Yuan Q."/>
            <person name="Ouyang S."/>
            <person name="Liu J."/>
            <person name="Jones K.M."/>
            <person name="Gansberger K."/>
            <person name="Moffat K."/>
            <person name="Hill J."/>
            <person name="Bera J."/>
            <person name="Fadrosh D."/>
            <person name="Jin S."/>
            <person name="Johri S."/>
            <person name="Kim M."/>
            <person name="Overton L."/>
            <person name="Reardon M."/>
            <person name="Tsitrin T."/>
            <person name="Vuong H."/>
            <person name="Weaver B."/>
            <person name="Ciecko A."/>
            <person name="Tallon L."/>
            <person name="Jackson J."/>
            <person name="Pai G."/>
            <person name="Aken S.V."/>
            <person name="Utterback T."/>
            <person name="Reidmuller S."/>
            <person name="Feldblyum T."/>
            <person name="Hsiao J."/>
            <person name="Zismann V."/>
            <person name="Iobst S."/>
            <person name="de Vazeille A.R."/>
            <person name="Buell C.R."/>
            <person name="Ying K."/>
            <person name="Li Y."/>
            <person name="Lu T."/>
            <person name="Huang Y."/>
            <person name="Zhao Q."/>
            <person name="Feng Q."/>
            <person name="Zhang L."/>
            <person name="Zhu J."/>
            <person name="Weng Q."/>
            <person name="Mu J."/>
            <person name="Lu Y."/>
            <person name="Fan D."/>
            <person name="Liu Y."/>
            <person name="Guan J."/>
            <person name="Zhang Y."/>
            <person name="Yu S."/>
            <person name="Liu X."/>
            <person name="Zhang Y."/>
            <person name="Hong G."/>
            <person name="Han B."/>
            <person name="Choisne N."/>
            <person name="Demange N."/>
            <person name="Orjeda G."/>
            <person name="Samain S."/>
            <person name="Cattolico L."/>
            <person name="Pelletier E."/>
            <person name="Couloux A."/>
            <person name="Segurens B."/>
            <person name="Wincker P."/>
            <person name="D'Hont A."/>
            <person name="Scarpelli C."/>
            <person name="Weissenbach J."/>
            <person name="Salanoubat M."/>
            <person name="Quetier F."/>
            <person name="Yu Y."/>
            <person name="Kim H.R."/>
            <person name="Rambo T."/>
            <person name="Currie J."/>
            <person name="Collura K."/>
            <person name="Luo M."/>
            <person name="Yang T."/>
            <person name="Ammiraju J.S.S."/>
            <person name="Engler F."/>
            <person name="Soderlund C."/>
            <person name="Wing R.A."/>
            <person name="Palmer L.E."/>
            <person name="de la Bastide M."/>
            <person name="Spiegel L."/>
            <person name="Nascimento L."/>
            <person name="Zutavern T."/>
            <person name="O'Shaughnessy A."/>
            <person name="Dike S."/>
            <person name="Dedhia N."/>
            <person name="Preston R."/>
            <person name="Balija V."/>
            <person name="McCombie W.R."/>
            <person name="Chow T."/>
            <person name="Chen H."/>
            <person name="Chung M."/>
            <person name="Chen C."/>
            <person name="Shaw J."/>
            <person name="Wu H."/>
            <person name="Hsiao K."/>
            <person name="Chao Y."/>
            <person name="Chu M."/>
            <person name="Cheng C."/>
            <person name="Hour A."/>
            <person name="Lee P."/>
            <person name="Lin S."/>
            <person name="Lin Y."/>
            <person name="Liou J."/>
            <person name="Liu S."/>
            <person name="Hsing Y."/>
            <person name="Raghuvanshi S."/>
            <person name="Mohanty A."/>
            <person name="Bharti A.K."/>
            <person name="Gaur A."/>
            <person name="Gupta V."/>
            <person name="Kumar D."/>
            <person name="Ravi V."/>
            <person name="Vij S."/>
            <person name="Kapur A."/>
            <person name="Khurana P."/>
            <person name="Khurana P."/>
            <person name="Khurana J.P."/>
            <person name="Tyagi A.K."/>
            <person name="Gaikwad K."/>
            <person name="Singh A."/>
            <person name="Dalal V."/>
            <person name="Srivastava S."/>
            <person name="Dixit A."/>
            <person name="Pal A.K."/>
            <person name="Ghazi I.A."/>
            <person name="Yadav M."/>
            <person name="Pandit A."/>
            <person name="Bhargava A."/>
            <person name="Sureshbabu K."/>
            <person name="Batra K."/>
            <person name="Sharma T.R."/>
            <person name="Mohapatra T."/>
            <person name="Singh N.K."/>
            <person name="Messing J."/>
            <person name="Nelson A.B."/>
            <person name="Fuks G."/>
            <person name="Kavchok S."/>
            <person name="Keizer G."/>
            <person name="Linton E."/>
            <person name="Llaca V."/>
            <person name="Song R."/>
            <person name="Tanyolac B."/>
            <person name="Young S."/>
            <person name="Ho-Il K."/>
            <person name="Hahn J.H."/>
            <person name="Sangsakoo G."/>
            <person name="Vanavichit A."/>
            <person name="de Mattos Luiz.A.T."/>
            <person name="Zimmer P.D."/>
            <person name="Malone G."/>
            <person name="Dellagostin O."/>
            <person name="de Oliveira A.C."/>
            <person name="Bevan M."/>
            <person name="Bancroft I."/>
            <person name="Minx P."/>
            <person name="Cordum H."/>
            <person name="Wilson R."/>
            <person name="Cheng Z."/>
            <person name="Jin W."/>
            <person name="Jiang J."/>
            <person name="Leong S.A."/>
            <person name="Iwama H."/>
            <person name="Gojobori T."/>
            <person name="Itoh T."/>
            <person name="Niimura Y."/>
            <person name="Fujii Y."/>
            <person name="Habara T."/>
            <person name="Sakai H."/>
            <person name="Sato Y."/>
            <person name="Wilson G."/>
            <person name="Kumar K."/>
            <person name="McCouch S."/>
            <person name="Juretic N."/>
            <person name="Hoen D."/>
            <person name="Wright S."/>
            <person name="Bruskiewich R."/>
            <person name="Bureau T."/>
            <person name="Miyao A."/>
            <person name="Hirochika H."/>
            <person name="Nishikawa T."/>
            <person name="Kadowaki K."/>
            <person name="Sugiura M."/>
            <person name="Burr B."/>
            <person name="Sasaki T."/>
        </authorList>
    </citation>
    <scope>NUCLEOTIDE SEQUENCE [LARGE SCALE GENOMIC DNA]</scope>
    <source>
        <strain evidence="3">cv. Nipponbare</strain>
    </source>
</reference>
<organism evidence="2 3">
    <name type="scientific">Oryza sativa subsp. japonica</name>
    <name type="common">Rice</name>
    <dbReference type="NCBI Taxonomy" id="39947"/>
    <lineage>
        <taxon>Eukaryota</taxon>
        <taxon>Viridiplantae</taxon>
        <taxon>Streptophyta</taxon>
        <taxon>Embryophyta</taxon>
        <taxon>Tracheophyta</taxon>
        <taxon>Spermatophyta</taxon>
        <taxon>Magnoliopsida</taxon>
        <taxon>Liliopsida</taxon>
        <taxon>Poales</taxon>
        <taxon>Poaceae</taxon>
        <taxon>BOP clade</taxon>
        <taxon>Oryzoideae</taxon>
        <taxon>Oryzeae</taxon>
        <taxon>Oryzinae</taxon>
        <taxon>Oryza</taxon>
        <taxon>Oryza sativa</taxon>
    </lineage>
</organism>
<feature type="region of interest" description="Disordered" evidence="1">
    <location>
        <begin position="1"/>
        <end position="40"/>
    </location>
</feature>
<dbReference type="AlphaFoldDB" id="Q6Z0M2"/>
<name>Q6Z0M2_ORYSJ</name>